<dbReference type="InterPro" id="IPR002068">
    <property type="entry name" value="A-crystallin/Hsp20_dom"/>
</dbReference>
<evidence type="ECO:0000313" key="5">
    <source>
        <dbReference type="Proteomes" id="UP000270927"/>
    </source>
</evidence>
<dbReference type="AlphaFoldDB" id="A0A3N2QCJ8"/>
<dbReference type="PROSITE" id="PS01031">
    <property type="entry name" value="SHSP"/>
    <property type="match status" value="1"/>
</dbReference>
<protein>
    <submittedName>
        <fullName evidence="4">Hsp20/alpha crystallin family protein</fullName>
    </submittedName>
</protein>
<dbReference type="Gene3D" id="2.60.40.790">
    <property type="match status" value="1"/>
</dbReference>
<dbReference type="OrthoDB" id="9814487at2"/>
<comment type="caution">
    <text evidence="4">The sequence shown here is derived from an EMBL/GenBank/DDBJ whole genome shotgun (WGS) entry which is preliminary data.</text>
</comment>
<dbReference type="Pfam" id="PF00011">
    <property type="entry name" value="HSP20"/>
    <property type="match status" value="1"/>
</dbReference>
<dbReference type="SUPFAM" id="SSF49764">
    <property type="entry name" value="HSP20-like chaperones"/>
    <property type="match status" value="1"/>
</dbReference>
<proteinExistence type="inferred from homology"/>
<accession>A0A3N2QCJ8</accession>
<name>A0A3N2QCJ8_9BACT</name>
<dbReference type="Proteomes" id="UP000270927">
    <property type="component" value="Unassembled WGS sequence"/>
</dbReference>
<dbReference type="CDD" id="cd06464">
    <property type="entry name" value="ACD_sHsps-like"/>
    <property type="match status" value="1"/>
</dbReference>
<organism evidence="4 5">
    <name type="scientific">Candidatus Cardinium hertigii</name>
    <dbReference type="NCBI Taxonomy" id="247481"/>
    <lineage>
        <taxon>Bacteria</taxon>
        <taxon>Pseudomonadati</taxon>
        <taxon>Bacteroidota</taxon>
        <taxon>Cytophagia</taxon>
        <taxon>Cytophagales</taxon>
        <taxon>Amoebophilaceae</taxon>
        <taxon>Candidatus Cardinium</taxon>
    </lineage>
</organism>
<dbReference type="InterPro" id="IPR031107">
    <property type="entry name" value="Small_HSP"/>
</dbReference>
<gene>
    <name evidence="4" type="ORF">EDM02_01960</name>
</gene>
<keyword evidence="5" id="KW-1185">Reference proteome</keyword>
<evidence type="ECO:0000256" key="1">
    <source>
        <dbReference type="PROSITE-ProRule" id="PRU00285"/>
    </source>
</evidence>
<evidence type="ECO:0000256" key="2">
    <source>
        <dbReference type="RuleBase" id="RU003616"/>
    </source>
</evidence>
<comment type="similarity">
    <text evidence="1 2">Belongs to the small heat shock protein (HSP20) family.</text>
</comment>
<dbReference type="InterPro" id="IPR008978">
    <property type="entry name" value="HSP20-like_chaperone"/>
</dbReference>
<reference evidence="4 5" key="1">
    <citation type="submission" date="2018-09" db="EMBL/GenBank/DDBJ databases">
        <title>Comparative Genomics of Wolbachia-Cardinium Dual Endosymbiosis in a Plant-Parasitic Nematode.</title>
        <authorList>
            <person name="Brown A.M.V."/>
            <person name="Wasala S.K."/>
            <person name="Howe D.K."/>
            <person name="Peetz A.B."/>
            <person name="Zasada I.A."/>
            <person name="Denver D.R."/>
        </authorList>
    </citation>
    <scope>NUCLEOTIDE SEQUENCE [LARGE SCALE GENOMIC DNA]</scope>
    <source>
        <strain evidence="4 5">Pp_1</strain>
    </source>
</reference>
<dbReference type="RefSeq" id="WP_123662635.1">
    <property type="nucleotide sequence ID" value="NZ_RARA01000022.1"/>
</dbReference>
<evidence type="ECO:0000313" key="4">
    <source>
        <dbReference type="EMBL" id="ROT47518.1"/>
    </source>
</evidence>
<sequence length="154" mass="17991">MTFNLPFIKHKSDEGNLTRRDHFHNLFNDLFNEFYSFPTSASVGNERSILPRTDISETDSAYCIEVELPGMQAKDIELKIDNNMLTIKGKRDETTESKEKNYYMRERYYGIFQRSITLPSNIDEMHIDAQFDNGILCINIPKKEIGKTKKIDIK</sequence>
<dbReference type="PANTHER" id="PTHR11527">
    <property type="entry name" value="HEAT-SHOCK PROTEIN 20 FAMILY MEMBER"/>
    <property type="match status" value="1"/>
</dbReference>
<evidence type="ECO:0000259" key="3">
    <source>
        <dbReference type="PROSITE" id="PS01031"/>
    </source>
</evidence>
<feature type="domain" description="SHSP" evidence="3">
    <location>
        <begin position="44"/>
        <end position="154"/>
    </location>
</feature>
<dbReference type="EMBL" id="RARA01000022">
    <property type="protein sequence ID" value="ROT47518.1"/>
    <property type="molecule type" value="Genomic_DNA"/>
</dbReference>